<dbReference type="EMBL" id="JADWYK010000002">
    <property type="protein sequence ID" value="MBG8552753.1"/>
    <property type="molecule type" value="Genomic_DNA"/>
</dbReference>
<dbReference type="Gene3D" id="3.40.50.1110">
    <property type="entry name" value="SGNH hydrolase"/>
    <property type="match status" value="1"/>
</dbReference>
<dbReference type="Proteomes" id="UP000601099">
    <property type="component" value="Unassembled WGS sequence"/>
</dbReference>
<keyword evidence="3" id="KW-0378">Hydrolase</keyword>
<feature type="signal peptide" evidence="1">
    <location>
        <begin position="1"/>
        <end position="18"/>
    </location>
</feature>
<keyword evidence="1" id="KW-0732">Signal</keyword>
<dbReference type="Pfam" id="PF13472">
    <property type="entry name" value="Lipase_GDSL_2"/>
    <property type="match status" value="1"/>
</dbReference>
<dbReference type="GO" id="GO:0016787">
    <property type="term" value="F:hydrolase activity"/>
    <property type="evidence" value="ECO:0007669"/>
    <property type="project" value="UniProtKB-KW"/>
</dbReference>
<dbReference type="RefSeq" id="WP_196953800.1">
    <property type="nucleotide sequence ID" value="NZ_JADWYK010000002.1"/>
</dbReference>
<dbReference type="InterPro" id="IPR036514">
    <property type="entry name" value="SGNH_hydro_sf"/>
</dbReference>
<dbReference type="InterPro" id="IPR013830">
    <property type="entry name" value="SGNH_hydro"/>
</dbReference>
<reference evidence="3 4" key="1">
    <citation type="submission" date="2020-11" db="EMBL/GenBank/DDBJ databases">
        <title>Hymenobacter sp.</title>
        <authorList>
            <person name="Kim M.K."/>
        </authorList>
    </citation>
    <scope>NUCLEOTIDE SEQUENCE [LARGE SCALE GENOMIC DNA]</scope>
    <source>
        <strain evidence="3 4">BT594</strain>
    </source>
</reference>
<feature type="chain" id="PRO_5047249967" evidence="1">
    <location>
        <begin position="19"/>
        <end position="238"/>
    </location>
</feature>
<evidence type="ECO:0000259" key="2">
    <source>
        <dbReference type="Pfam" id="PF13472"/>
    </source>
</evidence>
<organism evidence="3 4">
    <name type="scientific">Hymenobacter guriensis</name>
    <dbReference type="NCBI Taxonomy" id="2793065"/>
    <lineage>
        <taxon>Bacteria</taxon>
        <taxon>Pseudomonadati</taxon>
        <taxon>Bacteroidota</taxon>
        <taxon>Cytophagia</taxon>
        <taxon>Cytophagales</taxon>
        <taxon>Hymenobacteraceae</taxon>
        <taxon>Hymenobacter</taxon>
    </lineage>
</organism>
<feature type="domain" description="SGNH hydrolase-type esterase" evidence="2">
    <location>
        <begin position="46"/>
        <end position="219"/>
    </location>
</feature>
<keyword evidence="4" id="KW-1185">Reference proteome</keyword>
<dbReference type="PROSITE" id="PS51257">
    <property type="entry name" value="PROKAR_LIPOPROTEIN"/>
    <property type="match status" value="1"/>
</dbReference>
<proteinExistence type="predicted"/>
<sequence>MRILFVLLLVLGFGCASSGEEPTPTAGPAVTPLPAPLGPAIGFLSLGDSYTIGQGAQEADRWSVQLAELAQAQGLNLQPPTIIARTGWTTAELQNAIQEANLPKDFGLVSLLIGVNNQYRGQPLATYRTEFRQLLQTAIHLAAGRPGRVLVLSIPDWGRTPYAQGRNQESIASEIDQFNAVAREESQVAGVAFVDITPATRAAAGDATQFTADGLHYSGQHMAQWAQLALPVVQLLLK</sequence>
<name>A0ABS0KY37_9BACT</name>
<dbReference type="SUPFAM" id="SSF52266">
    <property type="entry name" value="SGNH hydrolase"/>
    <property type="match status" value="1"/>
</dbReference>
<evidence type="ECO:0000313" key="3">
    <source>
        <dbReference type="EMBL" id="MBG8552753.1"/>
    </source>
</evidence>
<protein>
    <submittedName>
        <fullName evidence="3">SGNH/GDSL hydrolase family protein</fullName>
    </submittedName>
</protein>
<comment type="caution">
    <text evidence="3">The sequence shown here is derived from an EMBL/GenBank/DDBJ whole genome shotgun (WGS) entry which is preliminary data.</text>
</comment>
<gene>
    <name evidence="3" type="ORF">I5L79_04295</name>
</gene>
<evidence type="ECO:0000313" key="4">
    <source>
        <dbReference type="Proteomes" id="UP000601099"/>
    </source>
</evidence>
<evidence type="ECO:0000256" key="1">
    <source>
        <dbReference type="SAM" id="SignalP"/>
    </source>
</evidence>
<accession>A0ABS0KY37</accession>